<evidence type="ECO:0000256" key="1">
    <source>
        <dbReference type="ARBA" id="ARBA00022605"/>
    </source>
</evidence>
<dbReference type="PANTHER" id="PTHR21087">
    <property type="entry name" value="SHIKIMATE KINASE"/>
    <property type="match status" value="1"/>
</dbReference>
<dbReference type="InterPro" id="IPR031322">
    <property type="entry name" value="Shikimate/glucono_kinase"/>
</dbReference>
<feature type="binding site" evidence="7">
    <location>
        <position position="132"/>
    </location>
    <ligand>
        <name>substrate</name>
    </ligand>
</feature>
<proteinExistence type="inferred from homology"/>
<feature type="binding site" evidence="7">
    <location>
        <position position="110"/>
    </location>
    <ligand>
        <name>ATP</name>
        <dbReference type="ChEBI" id="CHEBI:30616"/>
    </ligand>
</feature>
<dbReference type="InterPro" id="IPR000623">
    <property type="entry name" value="Shikimate_kinase/TSH1"/>
</dbReference>
<keyword evidence="6 7" id="KW-0057">Aromatic amino acid biosynthesis</keyword>
<keyword evidence="1 7" id="KW-0028">Amino-acid biosynthesis</keyword>
<sequence>MGCGKSYWSKQLSRELKIPVCDIDDIIEDKYNAKIWEIFHAKGEDYFREIEYQVLQDLIRIKNDCIVSCGGGIPCYNNNMALMNVHGITLYLKASKEYVFNNLKRNRERRPLIAKLNDVELRSFIDIKLDERKSHYEKAMYIIDIDNIESSDILKTVINCINQHELNRYCGDNPSVLIQPPK</sequence>
<gene>
    <name evidence="7" type="primary">aroK</name>
    <name evidence="8" type="ORF">CRENPOLYSF2_3610002</name>
</gene>
<keyword evidence="7" id="KW-0460">Magnesium</keyword>
<evidence type="ECO:0000256" key="3">
    <source>
        <dbReference type="ARBA" id="ARBA00022741"/>
    </source>
</evidence>
<keyword evidence="4 7" id="KW-0418">Kinase</keyword>
<keyword evidence="7" id="KW-0479">Metal-binding</keyword>
<dbReference type="GO" id="GO:0008652">
    <property type="term" value="P:amino acid biosynthetic process"/>
    <property type="evidence" value="ECO:0007669"/>
    <property type="project" value="UniProtKB-KW"/>
</dbReference>
<protein>
    <recommendedName>
        <fullName evidence="7">Shikimate kinase</fullName>
        <shortName evidence="7">SK</shortName>
        <ecNumber evidence="7">2.7.1.71</ecNumber>
    </recommendedName>
</protein>
<accession>A0A1R4HD46</accession>
<evidence type="ECO:0000256" key="4">
    <source>
        <dbReference type="ARBA" id="ARBA00022777"/>
    </source>
</evidence>
<dbReference type="InterPro" id="IPR027417">
    <property type="entry name" value="P-loop_NTPase"/>
</dbReference>
<dbReference type="HAMAP" id="MF_00109">
    <property type="entry name" value="Shikimate_kinase"/>
    <property type="match status" value="1"/>
</dbReference>
<dbReference type="Proteomes" id="UP000195442">
    <property type="component" value="Unassembled WGS sequence"/>
</dbReference>
<name>A0A1R4HD46_9GAMM</name>
<comment type="function">
    <text evidence="7">Catalyzes the specific phosphorylation of the 3-hydroxyl group of shikimic acid using ATP as a cosubstrate.</text>
</comment>
<dbReference type="EC" id="2.7.1.71" evidence="7"/>
<dbReference type="GO" id="GO:0000287">
    <property type="term" value="F:magnesium ion binding"/>
    <property type="evidence" value="ECO:0007669"/>
    <property type="project" value="UniProtKB-UniRule"/>
</dbReference>
<keyword evidence="9" id="KW-1185">Reference proteome</keyword>
<dbReference type="GO" id="GO:0004765">
    <property type="term" value="F:shikimate kinase activity"/>
    <property type="evidence" value="ECO:0007669"/>
    <property type="project" value="UniProtKB-UniRule"/>
</dbReference>
<comment type="catalytic activity">
    <reaction evidence="7">
        <text>shikimate + ATP = 3-phosphoshikimate + ADP + H(+)</text>
        <dbReference type="Rhea" id="RHEA:13121"/>
        <dbReference type="ChEBI" id="CHEBI:15378"/>
        <dbReference type="ChEBI" id="CHEBI:30616"/>
        <dbReference type="ChEBI" id="CHEBI:36208"/>
        <dbReference type="ChEBI" id="CHEBI:145989"/>
        <dbReference type="ChEBI" id="CHEBI:456216"/>
        <dbReference type="EC" id="2.7.1.71"/>
    </reaction>
</comment>
<dbReference type="UniPathway" id="UPA00053">
    <property type="reaction ID" value="UER00088"/>
</dbReference>
<comment type="subcellular location">
    <subcellularLocation>
        <location evidence="7">Cytoplasm</location>
    </subcellularLocation>
</comment>
<keyword evidence="2 7" id="KW-0808">Transferase</keyword>
<comment type="cofactor">
    <cofactor evidence="7">
        <name>Mg(2+)</name>
        <dbReference type="ChEBI" id="CHEBI:18420"/>
    </cofactor>
    <text evidence="7">Binds 1 Mg(2+) ion per subunit.</text>
</comment>
<evidence type="ECO:0000256" key="5">
    <source>
        <dbReference type="ARBA" id="ARBA00022840"/>
    </source>
</evidence>
<dbReference type="PANTHER" id="PTHR21087:SF16">
    <property type="entry name" value="SHIKIMATE KINASE 1, CHLOROPLASTIC"/>
    <property type="match status" value="1"/>
</dbReference>
<dbReference type="CDD" id="cd00464">
    <property type="entry name" value="SK"/>
    <property type="match status" value="1"/>
</dbReference>
<keyword evidence="5 7" id="KW-0067">ATP-binding</keyword>
<feature type="binding site" evidence="7">
    <location>
        <position position="6"/>
    </location>
    <ligand>
        <name>Mg(2+)</name>
        <dbReference type="ChEBI" id="CHEBI:18420"/>
    </ligand>
</feature>
<dbReference type="AlphaFoldDB" id="A0A1R4HD46"/>
<keyword evidence="3 7" id="KW-0547">Nucleotide-binding</keyword>
<dbReference type="GO" id="GO:0005524">
    <property type="term" value="F:ATP binding"/>
    <property type="evidence" value="ECO:0007669"/>
    <property type="project" value="UniProtKB-UniRule"/>
</dbReference>
<comment type="caution">
    <text evidence="7">Lacks conserved residue(s) required for the propagation of feature annotation.</text>
</comment>
<dbReference type="PRINTS" id="PR01100">
    <property type="entry name" value="SHIKIMTKNASE"/>
</dbReference>
<evidence type="ECO:0000313" key="8">
    <source>
        <dbReference type="EMBL" id="SJM93790.1"/>
    </source>
</evidence>
<dbReference type="EMBL" id="FUKJ01000292">
    <property type="protein sequence ID" value="SJM93790.1"/>
    <property type="molecule type" value="Genomic_DNA"/>
</dbReference>
<evidence type="ECO:0000313" key="9">
    <source>
        <dbReference type="Proteomes" id="UP000195442"/>
    </source>
</evidence>
<comment type="similarity">
    <text evidence="7">Belongs to the shikimate kinase family.</text>
</comment>
<comment type="subunit">
    <text evidence="7">Monomer.</text>
</comment>
<dbReference type="GO" id="GO:0009073">
    <property type="term" value="P:aromatic amino acid family biosynthetic process"/>
    <property type="evidence" value="ECO:0007669"/>
    <property type="project" value="UniProtKB-KW"/>
</dbReference>
<evidence type="ECO:0000256" key="7">
    <source>
        <dbReference type="HAMAP-Rule" id="MF_00109"/>
    </source>
</evidence>
<feature type="binding site" evidence="7">
    <location>
        <begin position="2"/>
        <end position="7"/>
    </location>
    <ligand>
        <name>ATP</name>
        <dbReference type="ChEBI" id="CHEBI:30616"/>
    </ligand>
</feature>
<comment type="pathway">
    <text evidence="7">Metabolic intermediate biosynthesis; chorismate biosynthesis; chorismate from D-erythrose 4-phosphate and phosphoenolpyruvate: step 5/7.</text>
</comment>
<dbReference type="Pfam" id="PF01202">
    <property type="entry name" value="SKI"/>
    <property type="match status" value="1"/>
</dbReference>
<keyword evidence="7" id="KW-0963">Cytoplasm</keyword>
<evidence type="ECO:0000256" key="2">
    <source>
        <dbReference type="ARBA" id="ARBA00022679"/>
    </source>
</evidence>
<dbReference type="Gene3D" id="3.40.50.300">
    <property type="entry name" value="P-loop containing nucleotide triphosphate hydrolases"/>
    <property type="match status" value="1"/>
</dbReference>
<dbReference type="GO" id="GO:0009423">
    <property type="term" value="P:chorismate biosynthetic process"/>
    <property type="evidence" value="ECO:0007669"/>
    <property type="project" value="UniProtKB-UniRule"/>
</dbReference>
<reference evidence="9" key="1">
    <citation type="submission" date="2017-02" db="EMBL/GenBank/DDBJ databases">
        <authorList>
            <person name="Daims H."/>
        </authorList>
    </citation>
    <scope>NUCLEOTIDE SEQUENCE [LARGE SCALE GENOMIC DNA]</scope>
</reference>
<dbReference type="SUPFAM" id="SSF52540">
    <property type="entry name" value="P-loop containing nucleoside triphosphate hydrolases"/>
    <property type="match status" value="1"/>
</dbReference>
<feature type="binding site" evidence="7">
    <location>
        <position position="24"/>
    </location>
    <ligand>
        <name>substrate</name>
    </ligand>
</feature>
<organism evidence="8 9">
    <name type="scientific">Crenothrix polyspora</name>
    <dbReference type="NCBI Taxonomy" id="360316"/>
    <lineage>
        <taxon>Bacteria</taxon>
        <taxon>Pseudomonadati</taxon>
        <taxon>Pseudomonadota</taxon>
        <taxon>Gammaproteobacteria</taxon>
        <taxon>Methylococcales</taxon>
        <taxon>Crenotrichaceae</taxon>
        <taxon>Crenothrix</taxon>
    </lineage>
</organism>
<feature type="binding site" evidence="7">
    <location>
        <position position="48"/>
    </location>
    <ligand>
        <name>substrate</name>
    </ligand>
</feature>
<feature type="binding site" evidence="7">
    <location>
        <position position="71"/>
    </location>
    <ligand>
        <name>substrate</name>
    </ligand>
</feature>
<dbReference type="GO" id="GO:0005829">
    <property type="term" value="C:cytosol"/>
    <property type="evidence" value="ECO:0007669"/>
    <property type="project" value="TreeGrafter"/>
</dbReference>
<evidence type="ECO:0000256" key="6">
    <source>
        <dbReference type="ARBA" id="ARBA00023141"/>
    </source>
</evidence>